<dbReference type="PANTHER" id="PTHR43222">
    <property type="entry name" value="NUDIX HYDROLASE 23"/>
    <property type="match status" value="1"/>
</dbReference>
<dbReference type="Pfam" id="PF14803">
    <property type="entry name" value="Zn_ribbon_Nudix"/>
    <property type="match status" value="1"/>
</dbReference>
<dbReference type="Gene3D" id="2.20.70.10">
    <property type="match status" value="1"/>
</dbReference>
<gene>
    <name evidence="2" type="ordered locus">HCH_02195</name>
</gene>
<dbReference type="AlphaFoldDB" id="Q2SK02"/>
<dbReference type="SUPFAM" id="SSF55811">
    <property type="entry name" value="Nudix"/>
    <property type="match status" value="1"/>
</dbReference>
<dbReference type="eggNOG" id="COG1051">
    <property type="taxonomic scope" value="Bacteria"/>
</dbReference>
<dbReference type="InterPro" id="IPR029401">
    <property type="entry name" value="Nudix_N"/>
</dbReference>
<dbReference type="Gene3D" id="3.90.79.10">
    <property type="entry name" value="Nucleoside Triphosphate Pyrophosphohydrolase"/>
    <property type="match status" value="1"/>
</dbReference>
<name>Q2SK02_HAHCH</name>
<dbReference type="EMBL" id="CP000155">
    <property type="protein sequence ID" value="ABC29022.1"/>
    <property type="molecule type" value="Genomic_DNA"/>
</dbReference>
<evidence type="ECO:0000313" key="2">
    <source>
        <dbReference type="EMBL" id="ABC29022.1"/>
    </source>
</evidence>
<protein>
    <submittedName>
        <fullName evidence="2">ADP-ribose pyrophosphatase</fullName>
    </submittedName>
</protein>
<organism evidence="2 3">
    <name type="scientific">Hahella chejuensis (strain KCTC 2396)</name>
    <dbReference type="NCBI Taxonomy" id="349521"/>
    <lineage>
        <taxon>Bacteria</taxon>
        <taxon>Pseudomonadati</taxon>
        <taxon>Pseudomonadota</taxon>
        <taxon>Gammaproteobacteria</taxon>
        <taxon>Oceanospirillales</taxon>
        <taxon>Hahellaceae</taxon>
        <taxon>Hahella</taxon>
    </lineage>
</organism>
<dbReference type="CDD" id="cd04511">
    <property type="entry name" value="NUDIX_Hydrolase"/>
    <property type="match status" value="1"/>
</dbReference>
<dbReference type="HOGENOM" id="CLU_037162_16_1_6"/>
<feature type="domain" description="Nudix hydrolase" evidence="1">
    <location>
        <begin position="52"/>
        <end position="189"/>
    </location>
</feature>
<evidence type="ECO:0000259" key="1">
    <source>
        <dbReference type="PROSITE" id="PS51462"/>
    </source>
</evidence>
<keyword evidence="3" id="KW-1185">Reference proteome</keyword>
<dbReference type="PANTHER" id="PTHR43222:SF2">
    <property type="entry name" value="NUDIX HYDROLASE 23, CHLOROPLASTIC"/>
    <property type="match status" value="1"/>
</dbReference>
<dbReference type="Proteomes" id="UP000000238">
    <property type="component" value="Chromosome"/>
</dbReference>
<dbReference type="Pfam" id="PF00293">
    <property type="entry name" value="NUDIX"/>
    <property type="match status" value="1"/>
</dbReference>
<dbReference type="GO" id="GO:0003824">
    <property type="term" value="F:catalytic activity"/>
    <property type="evidence" value="ECO:0007669"/>
    <property type="project" value="UniProtKB-ARBA"/>
</dbReference>
<evidence type="ECO:0000313" key="3">
    <source>
        <dbReference type="Proteomes" id="UP000000238"/>
    </source>
</evidence>
<dbReference type="InterPro" id="IPR000086">
    <property type="entry name" value="NUDIX_hydrolase_dom"/>
</dbReference>
<reference evidence="2 3" key="1">
    <citation type="journal article" date="2005" name="Nucleic Acids Res.">
        <title>Genomic blueprint of Hahella chejuensis, a marine microbe producing an algicidal agent.</title>
        <authorList>
            <person name="Jeong H."/>
            <person name="Yim J.H."/>
            <person name="Lee C."/>
            <person name="Choi S.-H."/>
            <person name="Park Y.K."/>
            <person name="Yoon S.H."/>
            <person name="Hur C.-G."/>
            <person name="Kang H.-Y."/>
            <person name="Kim D."/>
            <person name="Lee H.H."/>
            <person name="Park K.H."/>
            <person name="Park S.-H."/>
            <person name="Park H.-S."/>
            <person name="Lee H.K."/>
            <person name="Oh T.K."/>
            <person name="Kim J.F."/>
        </authorList>
    </citation>
    <scope>NUCLEOTIDE SEQUENCE [LARGE SCALE GENOMIC DNA]</scope>
    <source>
        <strain evidence="2 3">KCTC 2396</strain>
    </source>
</reference>
<dbReference type="STRING" id="349521.HCH_02195"/>
<dbReference type="PROSITE" id="PS51462">
    <property type="entry name" value="NUDIX"/>
    <property type="match status" value="1"/>
</dbReference>
<proteinExistence type="predicted"/>
<accession>Q2SK02</accession>
<dbReference type="KEGG" id="hch:HCH_02195"/>
<sequence>MRRGAQKERHYCERLFSANKKTTHENVHLTMKYCSQCGQPVEHKIPSGDNRPRHVCGHCQAIHYINPKIVAGTLPVYGDRILLCKRAIEPRLGFWTLPAGFMEMQETTSEAAMRETWEEAQARVDLDGLYTMISVPHIGQVHIFYLANVINGEFAAGEESLDVQLFSESDIPWDEIAFPTVKITLQQYFQDRKNNSFPVHVKDIHTGIPEG</sequence>
<dbReference type="InterPro" id="IPR015797">
    <property type="entry name" value="NUDIX_hydrolase-like_dom_sf"/>
</dbReference>